<evidence type="ECO:0000313" key="2">
    <source>
        <dbReference type="EMBL" id="EJK71524.1"/>
    </source>
</evidence>
<sequence>MVIQRGDADQGGKLGNGGRSGFGQALQAGDREKGAFGAGGETQALHPEFDKLFAPLTNATVGNVCQAAGLNLRDLPYLYAAGGSGEDMCYHHLFGECRRQRCRRYHATKKDLDTWPGFVTTLCKRLQPGVQKLVKSQGSRKRAPAESDDRISRREENNIDVTKRVKFANKTTAMFNAAGKIKSGVNDYETTTRRRSDEKRLEERGGVYTRANSRGGESVKPVA</sequence>
<proteinExistence type="predicted"/>
<dbReference type="AlphaFoldDB" id="K0T2Y1"/>
<reference evidence="2 3" key="1">
    <citation type="journal article" date="2012" name="Genome Biol.">
        <title>Genome and low-iron response of an oceanic diatom adapted to chronic iron limitation.</title>
        <authorList>
            <person name="Lommer M."/>
            <person name="Specht M."/>
            <person name="Roy A.S."/>
            <person name="Kraemer L."/>
            <person name="Andreson R."/>
            <person name="Gutowska M.A."/>
            <person name="Wolf J."/>
            <person name="Bergner S.V."/>
            <person name="Schilhabel M.B."/>
            <person name="Klostermeier U.C."/>
            <person name="Beiko R.G."/>
            <person name="Rosenstiel P."/>
            <person name="Hippler M."/>
            <person name="Laroche J."/>
        </authorList>
    </citation>
    <scope>NUCLEOTIDE SEQUENCE [LARGE SCALE GENOMIC DNA]</scope>
    <source>
        <strain evidence="2 3">CCMP1005</strain>
    </source>
</reference>
<feature type="region of interest" description="Disordered" evidence="1">
    <location>
        <begin position="185"/>
        <end position="223"/>
    </location>
</feature>
<protein>
    <submittedName>
        <fullName evidence="2">Uncharacterized protein</fullName>
    </submittedName>
</protein>
<feature type="region of interest" description="Disordered" evidence="1">
    <location>
        <begin position="1"/>
        <end position="24"/>
    </location>
</feature>
<accession>K0T2Y1</accession>
<feature type="compositionally biased region" description="Basic and acidic residues" evidence="1">
    <location>
        <begin position="143"/>
        <end position="156"/>
    </location>
</feature>
<evidence type="ECO:0000313" key="3">
    <source>
        <dbReference type="Proteomes" id="UP000266841"/>
    </source>
</evidence>
<feature type="compositionally biased region" description="Basic and acidic residues" evidence="1">
    <location>
        <begin position="190"/>
        <end position="205"/>
    </location>
</feature>
<name>K0T2Y1_THAOC</name>
<feature type="compositionally biased region" description="Basic and acidic residues" evidence="1">
    <location>
        <begin position="1"/>
        <end position="10"/>
    </location>
</feature>
<comment type="caution">
    <text evidence="2">The sequence shown here is derived from an EMBL/GenBank/DDBJ whole genome shotgun (WGS) entry which is preliminary data.</text>
</comment>
<organism evidence="2 3">
    <name type="scientific">Thalassiosira oceanica</name>
    <name type="common">Marine diatom</name>
    <dbReference type="NCBI Taxonomy" id="159749"/>
    <lineage>
        <taxon>Eukaryota</taxon>
        <taxon>Sar</taxon>
        <taxon>Stramenopiles</taxon>
        <taxon>Ochrophyta</taxon>
        <taxon>Bacillariophyta</taxon>
        <taxon>Coscinodiscophyceae</taxon>
        <taxon>Thalassiosirophycidae</taxon>
        <taxon>Thalassiosirales</taxon>
        <taxon>Thalassiosiraceae</taxon>
        <taxon>Thalassiosira</taxon>
    </lineage>
</organism>
<feature type="non-terminal residue" evidence="2">
    <location>
        <position position="223"/>
    </location>
</feature>
<dbReference type="Proteomes" id="UP000266841">
    <property type="component" value="Unassembled WGS sequence"/>
</dbReference>
<keyword evidence="3" id="KW-1185">Reference proteome</keyword>
<feature type="compositionally biased region" description="Gly residues" evidence="1">
    <location>
        <begin position="12"/>
        <end position="21"/>
    </location>
</feature>
<evidence type="ECO:0000256" key="1">
    <source>
        <dbReference type="SAM" id="MobiDB-lite"/>
    </source>
</evidence>
<feature type="region of interest" description="Disordered" evidence="1">
    <location>
        <begin position="133"/>
        <end position="156"/>
    </location>
</feature>
<dbReference type="EMBL" id="AGNL01007124">
    <property type="protein sequence ID" value="EJK71524.1"/>
    <property type="molecule type" value="Genomic_DNA"/>
</dbReference>
<gene>
    <name evidence="2" type="ORF">THAOC_07025</name>
</gene>